<dbReference type="InterPro" id="IPR016181">
    <property type="entry name" value="Acyl_CoA_acyltransferase"/>
</dbReference>
<dbReference type="GeneID" id="97670330"/>
<dbReference type="Proteomes" id="UP000049983">
    <property type="component" value="Unassembled WGS sequence"/>
</dbReference>
<dbReference type="EMBL" id="CXWC01000010">
    <property type="protein sequence ID" value="CTQ71567.1"/>
    <property type="molecule type" value="Genomic_DNA"/>
</dbReference>
<dbReference type="OrthoDB" id="342444at2"/>
<reference evidence="2" key="1">
    <citation type="submission" date="2015-07" db="EMBL/GenBank/DDBJ databases">
        <authorList>
            <person name="Rodrigo-Torres Lidia"/>
            <person name="Arahal R.David."/>
        </authorList>
    </citation>
    <scope>NUCLEOTIDE SEQUENCE [LARGE SCALE GENOMIC DNA]</scope>
    <source>
        <strain evidence="2">CECT 5096</strain>
    </source>
</reference>
<dbReference type="STRING" id="311410.LA5095_01710"/>
<protein>
    <submittedName>
        <fullName evidence="1">Uncharacterized protein</fullName>
    </submittedName>
</protein>
<organism evidence="1 2">
    <name type="scientific">Roseibium album</name>
    <dbReference type="NCBI Taxonomy" id="311410"/>
    <lineage>
        <taxon>Bacteria</taxon>
        <taxon>Pseudomonadati</taxon>
        <taxon>Pseudomonadota</taxon>
        <taxon>Alphaproteobacteria</taxon>
        <taxon>Hyphomicrobiales</taxon>
        <taxon>Stappiaceae</taxon>
        <taxon>Roseibium</taxon>
    </lineage>
</organism>
<dbReference type="AlphaFoldDB" id="A0A0M6Z4U2"/>
<dbReference type="Gene3D" id="3.40.630.30">
    <property type="match status" value="1"/>
</dbReference>
<accession>A0A0M6Z4U2</accession>
<name>A0A0M6Z4U2_9HYPH</name>
<evidence type="ECO:0000313" key="1">
    <source>
        <dbReference type="EMBL" id="CTQ71567.1"/>
    </source>
</evidence>
<proteinExistence type="predicted"/>
<dbReference type="SUPFAM" id="SSF55729">
    <property type="entry name" value="Acyl-CoA N-acyltransferases (Nat)"/>
    <property type="match status" value="1"/>
</dbReference>
<sequence>MPSETPHVASSALTPYHVATLSERPDLLNLHQETGGSAWPEFMLHDPVAVANWGKMMSYFAGDQLSLLVGDKIAAVVNMVPLKVDADFGKLPDTGVDWGVEKSVSDHEAGIRPNALMGLQVVVAKEFRGKKFSGIATREVIAHARRHKLEFVVLPVRPNEKHLYPLIPMADYIHWKNPEGLPFDSWLRVHKRLGGDMISICHKSMIIPGTVGEWGDWTGQSFPGSGRYIVPFALNPIDIDLERDRGLYVEPNVWVVHHVAV</sequence>
<evidence type="ECO:0000313" key="2">
    <source>
        <dbReference type="Proteomes" id="UP000049983"/>
    </source>
</evidence>
<keyword evidence="2" id="KW-1185">Reference proteome</keyword>
<gene>
    <name evidence="1" type="ORF">LA5096_02964</name>
</gene>
<dbReference type="RefSeq" id="WP_055113887.1">
    <property type="nucleotide sequence ID" value="NZ_CXWA01000001.1"/>
</dbReference>